<keyword evidence="1" id="KW-0812">Transmembrane</keyword>
<dbReference type="SUPFAM" id="SSF51735">
    <property type="entry name" value="NAD(P)-binding Rossmann-fold domains"/>
    <property type="match status" value="1"/>
</dbReference>
<keyword evidence="5" id="KW-1185">Reference proteome</keyword>
<dbReference type="InterPro" id="IPR001763">
    <property type="entry name" value="Rhodanese-like_dom"/>
</dbReference>
<dbReference type="PANTHER" id="PTHR43833">
    <property type="entry name" value="POTASSIUM CHANNEL PROTEIN 2-RELATED-RELATED"/>
    <property type="match status" value="1"/>
</dbReference>
<dbReference type="EMBL" id="JBHSPA010000025">
    <property type="protein sequence ID" value="MFC5826407.1"/>
    <property type="molecule type" value="Genomic_DNA"/>
</dbReference>
<feature type="domain" description="Rhodanese" evidence="2">
    <location>
        <begin position="110"/>
        <end position="151"/>
    </location>
</feature>
<dbReference type="InterPro" id="IPR003148">
    <property type="entry name" value="RCK_N"/>
</dbReference>
<evidence type="ECO:0000259" key="2">
    <source>
        <dbReference type="PROSITE" id="PS50206"/>
    </source>
</evidence>
<dbReference type="InterPro" id="IPR050721">
    <property type="entry name" value="Trk_Ktr_HKT_K-transport"/>
</dbReference>
<keyword evidence="1" id="KW-0472">Membrane</keyword>
<evidence type="ECO:0000259" key="3">
    <source>
        <dbReference type="PROSITE" id="PS51201"/>
    </source>
</evidence>
<feature type="domain" description="RCK N-terminal" evidence="3">
    <location>
        <begin position="106"/>
        <end position="225"/>
    </location>
</feature>
<dbReference type="Proteomes" id="UP001596058">
    <property type="component" value="Unassembled WGS sequence"/>
</dbReference>
<evidence type="ECO:0000313" key="5">
    <source>
        <dbReference type="Proteomes" id="UP001596058"/>
    </source>
</evidence>
<protein>
    <submittedName>
        <fullName evidence="4">NAD-binding protein</fullName>
    </submittedName>
</protein>
<comment type="caution">
    <text evidence="4">The sequence shown here is derived from an EMBL/GenBank/DDBJ whole genome shotgun (WGS) entry which is preliminary data.</text>
</comment>
<gene>
    <name evidence="4" type="ORF">ACFPZ3_21280</name>
</gene>
<dbReference type="PROSITE" id="PS51201">
    <property type="entry name" value="RCK_N"/>
    <property type="match status" value="1"/>
</dbReference>
<feature type="transmembrane region" description="Helical" evidence="1">
    <location>
        <begin position="12"/>
        <end position="34"/>
    </location>
</feature>
<organism evidence="4 5">
    <name type="scientific">Nonomuraea insulae</name>
    <dbReference type="NCBI Taxonomy" id="1616787"/>
    <lineage>
        <taxon>Bacteria</taxon>
        <taxon>Bacillati</taxon>
        <taxon>Actinomycetota</taxon>
        <taxon>Actinomycetes</taxon>
        <taxon>Streptosporangiales</taxon>
        <taxon>Streptosporangiaceae</taxon>
        <taxon>Nonomuraea</taxon>
    </lineage>
</organism>
<dbReference type="PANTHER" id="PTHR43833:SF11">
    <property type="entry name" value="VOLTAGE-GATED POTASSIUM CHANNEL KCH"/>
    <property type="match status" value="1"/>
</dbReference>
<dbReference type="Pfam" id="PF02026">
    <property type="entry name" value="RyR"/>
    <property type="match status" value="1"/>
</dbReference>
<dbReference type="RefSeq" id="WP_379515921.1">
    <property type="nucleotide sequence ID" value="NZ_JBHSPA010000025.1"/>
</dbReference>
<evidence type="ECO:0000313" key="4">
    <source>
        <dbReference type="EMBL" id="MFC5826407.1"/>
    </source>
</evidence>
<dbReference type="Pfam" id="PF02254">
    <property type="entry name" value="TrkA_N"/>
    <property type="match status" value="1"/>
</dbReference>
<accession>A0ABW1CM32</accession>
<sequence>MKETASVRSSVMAGFGVLALVSLVLGFAGMRTYLAGDPRFTLLDLVYYDIQLFVVGSTPLDAGGSLPWPLEIARFTAPAVTIYALVETVRLLVGNEFRRLRARESSRHAIVCGTGPLGQAVTQRLREAGRRVVVIGGGVGDPLRAPGVFHVTGDARNPAVLRAAGAQKAQVVYACEDDATVNVAIAATVHGLSPASPVAAYAHVSDPRLCSALRARRLGLNERREHRLDFFNLEELAVRVLLAGDPVTEARPVLLLGLKHFGDALLVELARRWRLRTPPAGTRLPVRVIAPDAEAEVAALCRTYPFVAEACDITPENAGFDEVRALLADTKEPPQRVYVCYNDERLALTATLTMAPLWTGAPVVVRVGQRGTFGDAFGDARLLEDLAGTLRIFAVTEEAGKPDLIDEDVIERLARAIHDRYVFECILRGETPEQNASMVAYESLSEVKKGQNRDQAAHLGGKLGAMRCVLAPSTEAPHTFSFTSDEVDRLARMEHRRWMEYLSGRGWTQGPERDDAKKQHPDLCDWEYLSDKAREKDRTAVTQLPDILQDAGFRIVRLPGT</sequence>
<name>A0ABW1CM32_9ACTN</name>
<proteinExistence type="predicted"/>
<dbReference type="PROSITE" id="PS50206">
    <property type="entry name" value="RHODANESE_3"/>
    <property type="match status" value="1"/>
</dbReference>
<dbReference type="Gene3D" id="3.40.50.720">
    <property type="entry name" value="NAD(P)-binding Rossmann-like Domain"/>
    <property type="match status" value="1"/>
</dbReference>
<dbReference type="InterPro" id="IPR036291">
    <property type="entry name" value="NAD(P)-bd_dom_sf"/>
</dbReference>
<reference evidence="5" key="1">
    <citation type="journal article" date="2019" name="Int. J. Syst. Evol. Microbiol.">
        <title>The Global Catalogue of Microorganisms (GCM) 10K type strain sequencing project: providing services to taxonomists for standard genome sequencing and annotation.</title>
        <authorList>
            <consortium name="The Broad Institute Genomics Platform"/>
            <consortium name="The Broad Institute Genome Sequencing Center for Infectious Disease"/>
            <person name="Wu L."/>
            <person name="Ma J."/>
        </authorList>
    </citation>
    <scope>NUCLEOTIDE SEQUENCE [LARGE SCALE GENOMIC DNA]</scope>
    <source>
        <strain evidence="5">CCUG 53903</strain>
    </source>
</reference>
<keyword evidence="1" id="KW-1133">Transmembrane helix</keyword>
<dbReference type="Gene3D" id="6.20.350.10">
    <property type="match status" value="1"/>
</dbReference>
<dbReference type="InterPro" id="IPR003032">
    <property type="entry name" value="Ryanodine_rcpt"/>
</dbReference>
<evidence type="ECO:0000256" key="1">
    <source>
        <dbReference type="SAM" id="Phobius"/>
    </source>
</evidence>